<dbReference type="SUPFAM" id="SSF49785">
    <property type="entry name" value="Galactose-binding domain-like"/>
    <property type="match status" value="1"/>
</dbReference>
<organism evidence="10 11">
    <name type="scientific">Oleiharenicola lentus</name>
    <dbReference type="NCBI Taxonomy" id="2508720"/>
    <lineage>
        <taxon>Bacteria</taxon>
        <taxon>Pseudomonadati</taxon>
        <taxon>Verrucomicrobiota</taxon>
        <taxon>Opitutia</taxon>
        <taxon>Opitutales</taxon>
        <taxon>Opitutaceae</taxon>
        <taxon>Oleiharenicola</taxon>
    </lineage>
</organism>
<comment type="similarity">
    <text evidence="1">Belongs to the glycosyl hydrolase 2 family.</text>
</comment>
<sequence length="901" mass="98920">MITRTRFSVFLCLCLGAAVCAAPRERLPLNDGWRFQSGDPAGNTVDLRYDVRPEIGSRRDDGPADAKPEEAARLAAEAKTVLKPWILPTANAFIKDPAKRHARPAGDPGGDVPYVQAAFDDRAWSEVRLPHDWAIAGPFIRTGDVGGMGRLPSWGIGWYRRKLDLPASDAGKRLFLEIDGAMSYATVWLNGRLVGGWPFGYSSWRVDLTPYAVPGGVNQLAIRLDNPPASSRWYPGGGLYRNVWLTKVSPVHVDQWGTFVSTPQVSGESATVSLEVTLANTAAASATVSVATDIYELDAAGARSGGAVASFSPVELTVGAGERAATHGTLTLANPRLWGPPPTQSPHRYVAVTRVLRGGEVLDTYATKFGIRELKFDPERGVRVNGEPIRLQGVNQHHDLGALGAAFNLRAAERQLEILRDMGCNAIRLSHNPPAPELLELTDRLGFLVINESFDCWERRKTPLDFHLIFPDWSEPDLRALVRRDRNSPSVIMWSIGNEVGEQYTDAAGAAVAKRLHDITREEDPTRPTTTAMNWAKPDMPLPAVVDAINLNYQGEGIRQEPEFEGTDRIRTPPQYPHFRARFPGKLIISSESASAFSSRGVYLFPVSPLVSAPVRDGRGGDSRNHHVSAYELHAVDFGSTADKVFGSLDRHPYVAGEFVWTGWDYLGEPTPYYSARSSYCGIIDLAGFPKDRFWLYQARWRPDHPMAHLLPHWTWPERVGQVTPVHVFTSGDEAELFLNGRSLGRKKKGAYEYRLRWDDVTYEPGKLEVVAYRAGREWARDTVQTAGEPAALALSPDRATIRADGYDLSFVTVRVTDSAGQTAPRATNRVNFTIAGPGEIVATDNGDPTDLEAFPAPSRQAFSGLCLVIIRARPGQAGDIRLTATSAGLRPAETRLTSIP</sequence>
<dbReference type="PRINTS" id="PR00132">
    <property type="entry name" value="GLHYDRLASE2"/>
</dbReference>
<dbReference type="InterPro" id="IPR006102">
    <property type="entry name" value="Ig-like_GH2"/>
</dbReference>
<name>A0A4Q1C5V1_9BACT</name>
<dbReference type="NCBIfam" id="NF041463">
    <property type="entry name" value="GalB"/>
    <property type="match status" value="1"/>
</dbReference>
<dbReference type="InterPro" id="IPR032311">
    <property type="entry name" value="DUF4982"/>
</dbReference>
<feature type="domain" description="DUF4982" evidence="7">
    <location>
        <begin position="721"/>
        <end position="780"/>
    </location>
</feature>
<evidence type="ECO:0000256" key="4">
    <source>
        <dbReference type="SAM" id="SignalP"/>
    </source>
</evidence>
<evidence type="ECO:0000256" key="1">
    <source>
        <dbReference type="ARBA" id="ARBA00007401"/>
    </source>
</evidence>
<dbReference type="Gene3D" id="3.20.20.80">
    <property type="entry name" value="Glycosidases"/>
    <property type="match status" value="1"/>
</dbReference>
<dbReference type="Pfam" id="PF16355">
    <property type="entry name" value="DUF4982"/>
    <property type="match status" value="1"/>
</dbReference>
<evidence type="ECO:0000259" key="9">
    <source>
        <dbReference type="Pfam" id="PF22666"/>
    </source>
</evidence>
<dbReference type="InterPro" id="IPR048229">
    <property type="entry name" value="GalB-like"/>
</dbReference>
<dbReference type="Pfam" id="PF22666">
    <property type="entry name" value="Glyco_hydro_2_N2"/>
    <property type="match status" value="1"/>
</dbReference>
<evidence type="ECO:0000313" key="10">
    <source>
        <dbReference type="EMBL" id="RXK53830.1"/>
    </source>
</evidence>
<protein>
    <submittedName>
        <fullName evidence="10">DUF4982 domain-containing protein</fullName>
    </submittedName>
</protein>
<reference evidence="10 11" key="1">
    <citation type="submission" date="2019-01" db="EMBL/GenBank/DDBJ databases">
        <title>Lacunisphaera sp. strain TWA-58.</title>
        <authorList>
            <person name="Chen W.-M."/>
        </authorList>
    </citation>
    <scope>NUCLEOTIDE SEQUENCE [LARGE SCALE GENOMIC DNA]</scope>
    <source>
        <strain evidence="10 11">TWA-58</strain>
    </source>
</reference>
<dbReference type="InterPro" id="IPR017853">
    <property type="entry name" value="GH"/>
</dbReference>
<comment type="caution">
    <text evidence="10">The sequence shown here is derived from an EMBL/GenBank/DDBJ whole genome shotgun (WGS) entry which is preliminary data.</text>
</comment>
<dbReference type="InterPro" id="IPR008979">
    <property type="entry name" value="Galactose-bd-like_sf"/>
</dbReference>
<evidence type="ECO:0000256" key="2">
    <source>
        <dbReference type="ARBA" id="ARBA00022801"/>
    </source>
</evidence>
<dbReference type="Pfam" id="PF00703">
    <property type="entry name" value="Glyco_hydro_2"/>
    <property type="match status" value="1"/>
</dbReference>
<keyword evidence="4" id="KW-0732">Signal</keyword>
<dbReference type="Pfam" id="PF18565">
    <property type="entry name" value="Glyco_hydro2_C5"/>
    <property type="match status" value="1"/>
</dbReference>
<dbReference type="Gene3D" id="2.60.120.260">
    <property type="entry name" value="Galactose-binding domain-like"/>
    <property type="match status" value="1"/>
</dbReference>
<dbReference type="Pfam" id="PF02836">
    <property type="entry name" value="Glyco_hydro_2_C"/>
    <property type="match status" value="1"/>
</dbReference>
<dbReference type="Proteomes" id="UP000290218">
    <property type="component" value="Unassembled WGS sequence"/>
</dbReference>
<dbReference type="Gene3D" id="2.60.40.10">
    <property type="entry name" value="Immunoglobulins"/>
    <property type="match status" value="3"/>
</dbReference>
<feature type="signal peptide" evidence="4">
    <location>
        <begin position="1"/>
        <end position="21"/>
    </location>
</feature>
<dbReference type="InterPro" id="IPR013783">
    <property type="entry name" value="Ig-like_fold"/>
</dbReference>
<dbReference type="InterPro" id="IPR036156">
    <property type="entry name" value="Beta-gal/glucu_dom_sf"/>
</dbReference>
<dbReference type="InterPro" id="IPR040605">
    <property type="entry name" value="Glyco_hydro2_dom5"/>
</dbReference>
<dbReference type="PANTHER" id="PTHR42732">
    <property type="entry name" value="BETA-GALACTOSIDASE"/>
    <property type="match status" value="1"/>
</dbReference>
<dbReference type="SUPFAM" id="SSF51445">
    <property type="entry name" value="(Trans)glycosidases"/>
    <property type="match status" value="1"/>
</dbReference>
<dbReference type="PANTHER" id="PTHR42732:SF1">
    <property type="entry name" value="BETA-MANNOSIDASE"/>
    <property type="match status" value="1"/>
</dbReference>
<dbReference type="InterPro" id="IPR006103">
    <property type="entry name" value="Glyco_hydro_2_cat"/>
</dbReference>
<feature type="chain" id="PRO_5020872537" evidence="4">
    <location>
        <begin position="22"/>
        <end position="901"/>
    </location>
</feature>
<dbReference type="SUPFAM" id="SSF49303">
    <property type="entry name" value="beta-Galactosidase/glucuronidase domain"/>
    <property type="match status" value="1"/>
</dbReference>
<evidence type="ECO:0000313" key="11">
    <source>
        <dbReference type="Proteomes" id="UP000290218"/>
    </source>
</evidence>
<dbReference type="InterPro" id="IPR051913">
    <property type="entry name" value="GH2_Domain-Containing"/>
</dbReference>
<proteinExistence type="inferred from homology"/>
<dbReference type="RefSeq" id="WP_129049862.1">
    <property type="nucleotide sequence ID" value="NZ_SDHX01000002.1"/>
</dbReference>
<dbReference type="GO" id="GO:0005975">
    <property type="term" value="P:carbohydrate metabolic process"/>
    <property type="evidence" value="ECO:0007669"/>
    <property type="project" value="InterPro"/>
</dbReference>
<dbReference type="AlphaFoldDB" id="A0A4Q1C5V1"/>
<evidence type="ECO:0000259" key="7">
    <source>
        <dbReference type="Pfam" id="PF16355"/>
    </source>
</evidence>
<evidence type="ECO:0000259" key="8">
    <source>
        <dbReference type="Pfam" id="PF18565"/>
    </source>
</evidence>
<feature type="domain" description="Glycoside hydrolase family 2 immunoglobulin-like beta-sandwich" evidence="5">
    <location>
        <begin position="259"/>
        <end position="372"/>
    </location>
</feature>
<dbReference type="GO" id="GO:0004553">
    <property type="term" value="F:hydrolase activity, hydrolyzing O-glycosyl compounds"/>
    <property type="evidence" value="ECO:0007669"/>
    <property type="project" value="InterPro"/>
</dbReference>
<dbReference type="OrthoDB" id="9762066at2"/>
<dbReference type="InterPro" id="IPR006101">
    <property type="entry name" value="Glyco_hydro_2"/>
</dbReference>
<keyword evidence="2" id="KW-0378">Hydrolase</keyword>
<dbReference type="InterPro" id="IPR054593">
    <property type="entry name" value="Beta-mannosidase-like_N2"/>
</dbReference>
<feature type="domain" description="Beta-mannosidase-like galactose-binding" evidence="9">
    <location>
        <begin position="158"/>
        <end position="229"/>
    </location>
</feature>
<accession>A0A4Q1C5V1</accession>
<keyword evidence="3" id="KW-0326">Glycosidase</keyword>
<feature type="domain" description="Glycoside hydrolase family 2" evidence="8">
    <location>
        <begin position="793"/>
        <end position="895"/>
    </location>
</feature>
<keyword evidence="11" id="KW-1185">Reference proteome</keyword>
<feature type="domain" description="Glycoside hydrolase family 2 catalytic" evidence="6">
    <location>
        <begin position="383"/>
        <end position="534"/>
    </location>
</feature>
<dbReference type="EMBL" id="SDHX01000002">
    <property type="protein sequence ID" value="RXK53830.1"/>
    <property type="molecule type" value="Genomic_DNA"/>
</dbReference>
<evidence type="ECO:0000259" key="5">
    <source>
        <dbReference type="Pfam" id="PF00703"/>
    </source>
</evidence>
<gene>
    <name evidence="10" type="ORF">ESB00_19300</name>
</gene>
<evidence type="ECO:0000256" key="3">
    <source>
        <dbReference type="ARBA" id="ARBA00023295"/>
    </source>
</evidence>
<evidence type="ECO:0000259" key="6">
    <source>
        <dbReference type="Pfam" id="PF02836"/>
    </source>
</evidence>